<evidence type="ECO:0000256" key="4">
    <source>
        <dbReference type="PROSITE-ProRule" id="PRU00091"/>
    </source>
</evidence>
<protein>
    <submittedName>
        <fullName evidence="8">Abscission/NoCut checkpoint regulator</fullName>
    </submittedName>
</protein>
<dbReference type="InterPro" id="IPR017455">
    <property type="entry name" value="Znf_FYVE-rel"/>
</dbReference>
<dbReference type="SUPFAM" id="SSF57903">
    <property type="entry name" value="FYVE/PHD zinc finger"/>
    <property type="match status" value="1"/>
</dbReference>
<evidence type="ECO:0000256" key="2">
    <source>
        <dbReference type="ARBA" id="ARBA00022771"/>
    </source>
</evidence>
<dbReference type="Pfam" id="PF22586">
    <property type="entry name" value="ANCHR-like_BBOX"/>
    <property type="match status" value="1"/>
</dbReference>
<keyword evidence="2 4" id="KW-0863">Zinc-finger</keyword>
<proteinExistence type="predicted"/>
<dbReference type="RefSeq" id="XP_030381501.1">
    <property type="nucleotide sequence ID" value="XM_030525641.1"/>
</dbReference>
<feature type="region of interest" description="Disordered" evidence="5">
    <location>
        <begin position="236"/>
        <end position="259"/>
    </location>
</feature>
<name>A0A6J2TY93_DROLE</name>
<evidence type="ECO:0000256" key="3">
    <source>
        <dbReference type="ARBA" id="ARBA00022833"/>
    </source>
</evidence>
<accession>A0A6J2TY93</accession>
<dbReference type="PANTHER" id="PTHR46603:SF1">
    <property type="entry name" value="ABSCISSION_NOCUT CHECKPOINT REGULATOR"/>
    <property type="match status" value="1"/>
</dbReference>
<sequence>MSCFGCSRKYGLFCKEYGCPNCGYSYCAKCLKRPMPVPRQGGKVLNVCLICFDKLNKQQASAEAEKVIDCEALPGELVKRTPPKGATTHDAEAADALFDNVLPSEELAAVLAPISSVTPDTNPTRVHSTAAEDIDENLDSAISTRLQNLKAVESTDDEIRARLSNLSGMPHQKNYDKKDLLLSTDKRTDQEKMKDLLEQFLGETQIDQRIEHERNDAISDIERRLRALRDAPIEGSTAIATGGPVYSPDTNTPSDNEAEEDEQTTLKKIMDKYFAEARLPVAANELETELANSIPVPTPSTETEELPWCNICNEDAVFRCRGCDGELFCAQCFRDCHDDDEEYRAHEKEKYSAPPKFKENHF</sequence>
<dbReference type="InterPro" id="IPR013083">
    <property type="entry name" value="Znf_RING/FYVE/PHD"/>
</dbReference>
<dbReference type="GeneID" id="115629231"/>
<dbReference type="GO" id="GO:0044878">
    <property type="term" value="P:mitotic cytokinesis checkpoint signaling"/>
    <property type="evidence" value="ECO:0007669"/>
    <property type="project" value="TreeGrafter"/>
</dbReference>
<evidence type="ECO:0000256" key="1">
    <source>
        <dbReference type="ARBA" id="ARBA00022723"/>
    </source>
</evidence>
<reference evidence="8" key="1">
    <citation type="submission" date="2025-08" db="UniProtKB">
        <authorList>
            <consortium name="RefSeq"/>
        </authorList>
    </citation>
    <scope>IDENTIFICATION</scope>
    <source>
        <strain evidence="8">11010-0011.00</strain>
        <tissue evidence="8">Whole body</tissue>
    </source>
</reference>
<dbReference type="InterPro" id="IPR044553">
    <property type="entry name" value="Bbox1_ANCHR"/>
</dbReference>
<dbReference type="FunFam" id="3.30.40.10:FF:000879">
    <property type="entry name" value="abscission/NoCut checkpoint regulator"/>
    <property type="match status" value="1"/>
</dbReference>
<organism evidence="7 8">
    <name type="scientific">Drosophila lebanonensis</name>
    <name type="common">Fruit fly</name>
    <name type="synonym">Scaptodrosophila lebanonensis</name>
    <dbReference type="NCBI Taxonomy" id="7225"/>
    <lineage>
        <taxon>Eukaryota</taxon>
        <taxon>Metazoa</taxon>
        <taxon>Ecdysozoa</taxon>
        <taxon>Arthropoda</taxon>
        <taxon>Hexapoda</taxon>
        <taxon>Insecta</taxon>
        <taxon>Pterygota</taxon>
        <taxon>Neoptera</taxon>
        <taxon>Endopterygota</taxon>
        <taxon>Diptera</taxon>
        <taxon>Brachycera</taxon>
        <taxon>Muscomorpha</taxon>
        <taxon>Ephydroidea</taxon>
        <taxon>Drosophilidae</taxon>
        <taxon>Scaptodrosophila</taxon>
    </lineage>
</organism>
<dbReference type="InterPro" id="IPR011011">
    <property type="entry name" value="Znf_FYVE_PHD"/>
</dbReference>
<dbReference type="PANTHER" id="PTHR46603">
    <property type="entry name" value="ABSCISSION/NOCUT CHECKPOINT REGULATOR"/>
    <property type="match status" value="1"/>
</dbReference>
<dbReference type="Gene3D" id="3.30.40.10">
    <property type="entry name" value="Zinc/RING finger domain, C3HC4 (zinc finger)"/>
    <property type="match status" value="1"/>
</dbReference>
<dbReference type="CDD" id="cd19817">
    <property type="entry name" value="Bbox1_ANCHR-like"/>
    <property type="match status" value="1"/>
</dbReference>
<evidence type="ECO:0000313" key="8">
    <source>
        <dbReference type="RefSeq" id="XP_030381501.1"/>
    </source>
</evidence>
<evidence type="ECO:0000256" key="5">
    <source>
        <dbReference type="SAM" id="MobiDB-lite"/>
    </source>
</evidence>
<dbReference type="GO" id="GO:0032266">
    <property type="term" value="F:phosphatidylinositol-3-phosphate binding"/>
    <property type="evidence" value="ECO:0007669"/>
    <property type="project" value="TreeGrafter"/>
</dbReference>
<dbReference type="GO" id="GO:0009838">
    <property type="term" value="P:abscission"/>
    <property type="evidence" value="ECO:0007669"/>
    <property type="project" value="TreeGrafter"/>
</dbReference>
<keyword evidence="7" id="KW-1185">Reference proteome</keyword>
<dbReference type="GO" id="GO:0030496">
    <property type="term" value="C:midbody"/>
    <property type="evidence" value="ECO:0007669"/>
    <property type="project" value="TreeGrafter"/>
</dbReference>
<keyword evidence="1" id="KW-0479">Metal-binding</keyword>
<dbReference type="GO" id="GO:0005813">
    <property type="term" value="C:centrosome"/>
    <property type="evidence" value="ECO:0007669"/>
    <property type="project" value="TreeGrafter"/>
</dbReference>
<dbReference type="OrthoDB" id="5407799at2759"/>
<dbReference type="Proteomes" id="UP000504634">
    <property type="component" value="Unplaced"/>
</dbReference>
<dbReference type="PROSITE" id="PS50178">
    <property type="entry name" value="ZF_FYVE"/>
    <property type="match status" value="1"/>
</dbReference>
<dbReference type="GO" id="GO:0032154">
    <property type="term" value="C:cleavage furrow"/>
    <property type="evidence" value="ECO:0007669"/>
    <property type="project" value="TreeGrafter"/>
</dbReference>
<dbReference type="GO" id="GO:0008270">
    <property type="term" value="F:zinc ion binding"/>
    <property type="evidence" value="ECO:0007669"/>
    <property type="project" value="UniProtKB-KW"/>
</dbReference>
<gene>
    <name evidence="8" type="primary">LOC115629231</name>
</gene>
<feature type="domain" description="FYVE-type" evidence="6">
    <location>
        <begin position="1"/>
        <end position="56"/>
    </location>
</feature>
<keyword evidence="3" id="KW-0862">Zinc</keyword>
<dbReference type="SUPFAM" id="SSF57845">
    <property type="entry name" value="B-box zinc-binding domain"/>
    <property type="match status" value="1"/>
</dbReference>
<evidence type="ECO:0000259" key="6">
    <source>
        <dbReference type="PROSITE" id="PS50178"/>
    </source>
</evidence>
<dbReference type="AlphaFoldDB" id="A0A6J2TY93"/>
<evidence type="ECO:0000313" key="7">
    <source>
        <dbReference type="Proteomes" id="UP000504634"/>
    </source>
</evidence>